<proteinExistence type="predicted"/>
<dbReference type="AlphaFoldDB" id="A0A7S1W369"/>
<dbReference type="EMBL" id="HBGF01045274">
    <property type="protein sequence ID" value="CAD9146121.1"/>
    <property type="molecule type" value="Transcribed_RNA"/>
</dbReference>
<accession>A0A7S1W369</accession>
<sequence>MCDAVVIVGDQRAKVTVASDHDAPAWNAIDGSIGPVPIGASAPRLDLSFTPGSAVEELCIESNARTVELWAPDAARPSATLEAVAVAPNLYRIAVGQDALAAAGAVAGATVSLKFFRRQPIKMFLLARVVVVRHSTAAADGAEASENAAQPTTHRDPTVASGESTAPDAAADGGLRADRDAGLRVAVAQLASTMTTSFAALNGAVAGLSRRCESIEARLERVERRFGAETEPAEGAS</sequence>
<gene>
    <name evidence="2" type="ORF">NDES1114_LOCUS30306</name>
</gene>
<name>A0A7S1W369_NEODS</name>
<reference evidence="2" key="1">
    <citation type="submission" date="2021-01" db="EMBL/GenBank/DDBJ databases">
        <authorList>
            <person name="Corre E."/>
            <person name="Pelletier E."/>
            <person name="Niang G."/>
            <person name="Scheremetjew M."/>
            <person name="Finn R."/>
            <person name="Kale V."/>
            <person name="Holt S."/>
            <person name="Cochrane G."/>
            <person name="Meng A."/>
            <person name="Brown T."/>
            <person name="Cohen L."/>
        </authorList>
    </citation>
    <scope>NUCLEOTIDE SEQUENCE</scope>
    <source>
        <strain evidence="2">CCAP 1951/1</strain>
    </source>
</reference>
<organism evidence="2">
    <name type="scientific">Neobodo designis</name>
    <name type="common">Flagellated protozoan</name>
    <name type="synonym">Bodo designis</name>
    <dbReference type="NCBI Taxonomy" id="312471"/>
    <lineage>
        <taxon>Eukaryota</taxon>
        <taxon>Discoba</taxon>
        <taxon>Euglenozoa</taxon>
        <taxon>Kinetoplastea</taxon>
        <taxon>Metakinetoplastina</taxon>
        <taxon>Neobodonida</taxon>
        <taxon>Neobodo</taxon>
    </lineage>
</organism>
<evidence type="ECO:0000313" key="2">
    <source>
        <dbReference type="EMBL" id="CAD9146121.1"/>
    </source>
</evidence>
<feature type="region of interest" description="Disordered" evidence="1">
    <location>
        <begin position="140"/>
        <end position="174"/>
    </location>
</feature>
<protein>
    <submittedName>
        <fullName evidence="2">Uncharacterized protein</fullName>
    </submittedName>
</protein>
<evidence type="ECO:0000256" key="1">
    <source>
        <dbReference type="SAM" id="MobiDB-lite"/>
    </source>
</evidence>
<feature type="compositionally biased region" description="Low complexity" evidence="1">
    <location>
        <begin position="140"/>
        <end position="149"/>
    </location>
</feature>